<keyword evidence="2" id="KW-1133">Transmembrane helix</keyword>
<evidence type="ECO:0000256" key="1">
    <source>
        <dbReference type="SAM" id="MobiDB-lite"/>
    </source>
</evidence>
<keyword evidence="2" id="KW-0812">Transmembrane</keyword>
<evidence type="ECO:0000256" key="2">
    <source>
        <dbReference type="SAM" id="Phobius"/>
    </source>
</evidence>
<feature type="signal peptide" evidence="3">
    <location>
        <begin position="1"/>
        <end position="25"/>
    </location>
</feature>
<feature type="transmembrane region" description="Helical" evidence="2">
    <location>
        <begin position="340"/>
        <end position="363"/>
    </location>
</feature>
<dbReference type="Proteomes" id="UP000638648">
    <property type="component" value="Unassembled WGS sequence"/>
</dbReference>
<dbReference type="AlphaFoldDB" id="A0A927MRY3"/>
<feature type="transmembrane region" description="Helical" evidence="2">
    <location>
        <begin position="654"/>
        <end position="676"/>
    </location>
</feature>
<comment type="caution">
    <text evidence="4">The sequence shown here is derived from an EMBL/GenBank/DDBJ whole genome shotgun (WGS) entry which is preliminary data.</text>
</comment>
<feature type="compositionally biased region" description="Acidic residues" evidence="1">
    <location>
        <begin position="729"/>
        <end position="742"/>
    </location>
</feature>
<keyword evidence="5" id="KW-1185">Reference proteome</keyword>
<name>A0A927MRY3_9ACTN</name>
<feature type="transmembrane region" description="Helical" evidence="2">
    <location>
        <begin position="511"/>
        <end position="529"/>
    </location>
</feature>
<evidence type="ECO:0000256" key="3">
    <source>
        <dbReference type="SAM" id="SignalP"/>
    </source>
</evidence>
<feature type="transmembrane region" description="Helical" evidence="2">
    <location>
        <begin position="624"/>
        <end position="642"/>
    </location>
</feature>
<proteinExistence type="predicted"/>
<organism evidence="4 5">
    <name type="scientific">Actinopolymorpha pittospori</name>
    <dbReference type="NCBI Taxonomy" id="648752"/>
    <lineage>
        <taxon>Bacteria</taxon>
        <taxon>Bacillati</taxon>
        <taxon>Actinomycetota</taxon>
        <taxon>Actinomycetes</taxon>
        <taxon>Propionibacteriales</taxon>
        <taxon>Actinopolymorphaceae</taxon>
        <taxon>Actinopolymorpha</taxon>
    </lineage>
</organism>
<protein>
    <submittedName>
        <fullName evidence="4">Uncharacterized protein</fullName>
    </submittedName>
</protein>
<evidence type="ECO:0000313" key="4">
    <source>
        <dbReference type="EMBL" id="MBE1605167.1"/>
    </source>
</evidence>
<keyword evidence="2" id="KW-0472">Membrane</keyword>
<feature type="transmembrane region" description="Helical" evidence="2">
    <location>
        <begin position="562"/>
        <end position="582"/>
    </location>
</feature>
<evidence type="ECO:0000313" key="5">
    <source>
        <dbReference type="Proteomes" id="UP000638648"/>
    </source>
</evidence>
<feature type="transmembrane region" description="Helical" evidence="2">
    <location>
        <begin position="408"/>
        <end position="427"/>
    </location>
</feature>
<reference evidence="4" key="1">
    <citation type="submission" date="2020-10" db="EMBL/GenBank/DDBJ databases">
        <title>Sequencing the genomes of 1000 actinobacteria strains.</title>
        <authorList>
            <person name="Klenk H.-P."/>
        </authorList>
    </citation>
    <scope>NUCLEOTIDE SEQUENCE</scope>
    <source>
        <strain evidence="4">DSM 45354</strain>
    </source>
</reference>
<sequence>MSRRSLLTATVLLLTVLSVAGTADAAAPQPRPVVVLVGIAGLSAKDVSPHATPALARLAADGASGVLVVRSVRDRTCPLDAWLTLSAGERAAGPAECAPLPRVTPRQAGRAARPGQPAEYTVADWAGLARDQASTGYGAELGLLRAKLGRESTCATAVGPGAAVALANAHGIVSRYTPTFDPTVLSASAPAAGASAGCPLTVIDAGGLPVGAGREEALRHADALVAQVRANAGPRATVLVAGISDEPHSSQTALRFAAAVGPDIDRSWLTSGSTRQNALVQLTDLSPTLTEELGIGTEDGFVGSRWRTTTGESAHGPASATTALERLRAFDTTNDVVVRYGLWVFVALVGVQVVGYGLALLVLARTRRAVWHDWAGRVALVAALVTGAVPCAAFLAGLLPWATSTLPAQSLVLALAVLTGVLAYLAARSPQDPPWAAPTTLALLTAVVLGVDVMTGSHLQGNLVTPGDLPLVGGRFFGFGNVAFAIFATSMLVAAGGLAARRVQRRDRRSAVLIVLGMGLAAVVVDGWPGWGADFGGVLALVPGVAVLVAGVAGIRLNLRRAVLIAVAAVAAVSAAAVADWLRPAESRSHLGTFVQRVIEGEAAPVILRKAEATLASVTYGGPLGWLGILGYLAIGALVLRPRRFRARALLDAYATWPTLAPTLHAVLVTGLVGFALNDSGVAVLAAVLMAGVPLAVLGVVRSAALTAPSPMPVDVEVGTVEAGPAEAGQDEPAPDSGEEPVAESTGGRDEDTDGGAYKKAAHRGTVEEPVEQSTEPSEVPEKSSVEPPATRVRENL</sequence>
<feature type="transmembrane region" description="Helical" evidence="2">
    <location>
        <begin position="375"/>
        <end position="402"/>
    </location>
</feature>
<dbReference type="EMBL" id="JADBEM010000001">
    <property type="protein sequence ID" value="MBE1605167.1"/>
    <property type="molecule type" value="Genomic_DNA"/>
</dbReference>
<feature type="transmembrane region" description="Helical" evidence="2">
    <location>
        <begin position="439"/>
        <end position="459"/>
    </location>
</feature>
<feature type="chain" id="PRO_5038118150" evidence="3">
    <location>
        <begin position="26"/>
        <end position="797"/>
    </location>
</feature>
<dbReference type="RefSeq" id="WP_192749550.1">
    <property type="nucleotide sequence ID" value="NZ_BAABJL010000133.1"/>
</dbReference>
<feature type="transmembrane region" description="Helical" evidence="2">
    <location>
        <begin position="682"/>
        <end position="701"/>
    </location>
</feature>
<feature type="transmembrane region" description="Helical" evidence="2">
    <location>
        <begin position="479"/>
        <end position="499"/>
    </location>
</feature>
<accession>A0A927MRY3</accession>
<feature type="transmembrane region" description="Helical" evidence="2">
    <location>
        <begin position="535"/>
        <end position="555"/>
    </location>
</feature>
<keyword evidence="3" id="KW-0732">Signal</keyword>
<feature type="region of interest" description="Disordered" evidence="1">
    <location>
        <begin position="725"/>
        <end position="797"/>
    </location>
</feature>
<gene>
    <name evidence="4" type="ORF">HEB94_002015</name>
</gene>